<evidence type="ECO:0000256" key="2">
    <source>
        <dbReference type="SAM" id="Phobius"/>
    </source>
</evidence>
<keyword evidence="2" id="KW-1133">Transmembrane helix</keyword>
<feature type="region of interest" description="Disordered" evidence="1">
    <location>
        <begin position="360"/>
        <end position="388"/>
    </location>
</feature>
<name>A0A401FUI6_9BACT</name>
<keyword evidence="2" id="KW-0472">Membrane</keyword>
<feature type="transmembrane region" description="Helical" evidence="2">
    <location>
        <begin position="307"/>
        <end position="332"/>
    </location>
</feature>
<dbReference type="AlphaFoldDB" id="A0A401FUI6"/>
<reference evidence="4" key="1">
    <citation type="submission" date="2017-11" db="EMBL/GenBank/DDBJ databases">
        <authorList>
            <person name="Watanabe M."/>
            <person name="Kojima H."/>
        </authorList>
    </citation>
    <scope>NUCLEOTIDE SEQUENCE [LARGE SCALE GENOMIC DNA]</scope>
    <source>
        <strain evidence="4">Tokyo 01</strain>
    </source>
</reference>
<feature type="transmembrane region" description="Helical" evidence="2">
    <location>
        <begin position="127"/>
        <end position="149"/>
    </location>
</feature>
<comment type="caution">
    <text evidence="3">The sequence shown here is derived from an EMBL/GenBank/DDBJ whole genome shotgun (WGS) entry which is preliminary data.</text>
</comment>
<dbReference type="EMBL" id="BEXT01000001">
    <property type="protein sequence ID" value="GBC60608.1"/>
    <property type="molecule type" value="Genomic_DNA"/>
</dbReference>
<evidence type="ECO:0000313" key="4">
    <source>
        <dbReference type="Proteomes" id="UP000288096"/>
    </source>
</evidence>
<dbReference type="Pfam" id="PF11067">
    <property type="entry name" value="DUF2868"/>
    <property type="match status" value="1"/>
</dbReference>
<organism evidence="3 4">
    <name type="scientific">Desulfonema ishimotonii</name>
    <dbReference type="NCBI Taxonomy" id="45657"/>
    <lineage>
        <taxon>Bacteria</taxon>
        <taxon>Pseudomonadati</taxon>
        <taxon>Thermodesulfobacteriota</taxon>
        <taxon>Desulfobacteria</taxon>
        <taxon>Desulfobacterales</taxon>
        <taxon>Desulfococcaceae</taxon>
        <taxon>Desulfonema</taxon>
    </lineage>
</organism>
<dbReference type="InterPro" id="IPR021296">
    <property type="entry name" value="DUF2868"/>
</dbReference>
<sequence>MRRTQWQLKDIIDLEYFLHESGEGEGSESDRAAERQRDREIYLRRIQPRTEAGGPPDRRFMLRAWLEERRAAEKAPPAPEVFLPGEAFDEIYRIALWIFVFLGIFSGAGVAFSLLTYTGHEPLNVSVYLGTLVFLQIAWLLMLLSLLALRMINRRFLNRSLIYTLLSRLLIRLILRFRGKALRGVSGDRRERLRAAVGLMRGKQRIYGFLLYCPAFILAQIFGVGFNVGALGATLLRVMGADLAFGWQSTLQVSAQAVHEMVRWIALPWSWLVPASVAYPSPEQIEGSHMILKDGIYHLATRDLVSWWPFLCFAVLFYGLLPRMLLLLSGLISRNRALSKLAFTHSACDRLIHRLETPGVRTEGRPSAAPPVSPPETPPPPAADTPPVTADEVWERGLIALVPDDIFDACQDRELALVLDRAMGFRLREKVRIGEDYEGDVAVLDRLAQTDWGTGCPMC</sequence>
<keyword evidence="2" id="KW-0812">Transmembrane</keyword>
<evidence type="ECO:0000256" key="1">
    <source>
        <dbReference type="SAM" id="MobiDB-lite"/>
    </source>
</evidence>
<dbReference type="OrthoDB" id="5417513at2"/>
<feature type="transmembrane region" description="Helical" evidence="2">
    <location>
        <begin position="209"/>
        <end position="236"/>
    </location>
</feature>
<keyword evidence="4" id="KW-1185">Reference proteome</keyword>
<evidence type="ECO:0000313" key="3">
    <source>
        <dbReference type="EMBL" id="GBC60608.1"/>
    </source>
</evidence>
<accession>A0A401FUI6</accession>
<dbReference type="RefSeq" id="WP_124328003.1">
    <property type="nucleotide sequence ID" value="NZ_BEXT01000001.1"/>
</dbReference>
<feature type="compositionally biased region" description="Pro residues" evidence="1">
    <location>
        <begin position="368"/>
        <end position="384"/>
    </location>
</feature>
<gene>
    <name evidence="3" type="ORF">DENIS_1565</name>
</gene>
<reference evidence="4" key="2">
    <citation type="submission" date="2019-01" db="EMBL/GenBank/DDBJ databases">
        <title>Genome sequence of Desulfonema ishimotonii strain Tokyo 01.</title>
        <authorList>
            <person name="Fukui M."/>
        </authorList>
    </citation>
    <scope>NUCLEOTIDE SEQUENCE [LARGE SCALE GENOMIC DNA]</scope>
    <source>
        <strain evidence="4">Tokyo 01</strain>
    </source>
</reference>
<dbReference type="Proteomes" id="UP000288096">
    <property type="component" value="Unassembled WGS sequence"/>
</dbReference>
<protein>
    <submittedName>
        <fullName evidence="3">DUF2868 domain-containing protein</fullName>
    </submittedName>
</protein>
<proteinExistence type="predicted"/>
<feature type="transmembrane region" description="Helical" evidence="2">
    <location>
        <begin position="94"/>
        <end position="115"/>
    </location>
</feature>